<name>F0Y9S2_AURAN</name>
<keyword evidence="3" id="KW-0472">Membrane</keyword>
<dbReference type="InterPro" id="IPR046336">
    <property type="entry name" value="Lon_prtase_N_sf"/>
</dbReference>
<dbReference type="InterPro" id="IPR015947">
    <property type="entry name" value="PUA-like_sf"/>
</dbReference>
<organism evidence="7">
    <name type="scientific">Aureococcus anophagefferens</name>
    <name type="common">Harmful bloom alga</name>
    <dbReference type="NCBI Taxonomy" id="44056"/>
    <lineage>
        <taxon>Eukaryota</taxon>
        <taxon>Sar</taxon>
        <taxon>Stramenopiles</taxon>
        <taxon>Ochrophyta</taxon>
        <taxon>Pelagophyceae</taxon>
        <taxon>Pelagomonadales</taxon>
        <taxon>Pelagomonadaceae</taxon>
        <taxon>Aureococcus</taxon>
    </lineage>
</organism>
<comment type="subcellular location">
    <subcellularLocation>
        <location evidence="1">Membrane</location>
        <topology evidence="1">Multi-pass membrane protein</topology>
    </subcellularLocation>
</comment>
<feature type="transmembrane region" description="Helical" evidence="3">
    <location>
        <begin position="1064"/>
        <end position="1084"/>
    </location>
</feature>
<dbReference type="eggNOG" id="ENOG502S8AA">
    <property type="taxonomic scope" value="Eukaryota"/>
</dbReference>
<evidence type="ECO:0000313" key="7">
    <source>
        <dbReference type="Proteomes" id="UP000002729"/>
    </source>
</evidence>
<feature type="chain" id="PRO_5012519711" description="Major facilitator superfamily (MFS) profile domain-containing protein" evidence="4">
    <location>
        <begin position="16"/>
        <end position="1692"/>
    </location>
</feature>
<dbReference type="Gene3D" id="3.40.50.11350">
    <property type="match status" value="1"/>
</dbReference>
<feature type="region of interest" description="Disordered" evidence="2">
    <location>
        <begin position="1621"/>
        <end position="1640"/>
    </location>
</feature>
<accession>F0Y9S2</accession>
<dbReference type="GO" id="GO:0022857">
    <property type="term" value="F:transmembrane transporter activity"/>
    <property type="evidence" value="ECO:0007669"/>
    <property type="project" value="InterPro"/>
</dbReference>
<dbReference type="InterPro" id="IPR036259">
    <property type="entry name" value="MFS_trans_sf"/>
</dbReference>
<keyword evidence="3" id="KW-0812">Transmembrane</keyword>
<dbReference type="SUPFAM" id="SSF103473">
    <property type="entry name" value="MFS general substrate transporter"/>
    <property type="match status" value="1"/>
</dbReference>
<feature type="region of interest" description="Disordered" evidence="2">
    <location>
        <begin position="21"/>
        <end position="41"/>
    </location>
</feature>
<dbReference type="GO" id="GO:0016020">
    <property type="term" value="C:membrane"/>
    <property type="evidence" value="ECO:0007669"/>
    <property type="project" value="UniProtKB-SubCell"/>
</dbReference>
<feature type="transmembrane region" description="Helical" evidence="3">
    <location>
        <begin position="636"/>
        <end position="658"/>
    </location>
</feature>
<feature type="transmembrane region" description="Helical" evidence="3">
    <location>
        <begin position="472"/>
        <end position="494"/>
    </location>
</feature>
<dbReference type="InParanoid" id="F0Y9S2"/>
<dbReference type="KEGG" id="aaf:AURANDRAFT_64325"/>
<dbReference type="PROSITE" id="PS50850">
    <property type="entry name" value="MFS"/>
    <property type="match status" value="1"/>
</dbReference>
<dbReference type="GeneID" id="20224773"/>
<dbReference type="CDD" id="cd06174">
    <property type="entry name" value="MFS"/>
    <property type="match status" value="1"/>
</dbReference>
<feature type="transmembrane region" description="Helical" evidence="3">
    <location>
        <begin position="823"/>
        <end position="842"/>
    </location>
</feature>
<evidence type="ECO:0000313" key="6">
    <source>
        <dbReference type="EMBL" id="EGB08290.1"/>
    </source>
</evidence>
<protein>
    <recommendedName>
        <fullName evidence="5">Major facilitator superfamily (MFS) profile domain-containing protein</fullName>
    </recommendedName>
</protein>
<evidence type="ECO:0000256" key="2">
    <source>
        <dbReference type="SAM" id="MobiDB-lite"/>
    </source>
</evidence>
<evidence type="ECO:0000256" key="4">
    <source>
        <dbReference type="SAM" id="SignalP"/>
    </source>
</evidence>
<evidence type="ECO:0000259" key="5">
    <source>
        <dbReference type="PROSITE" id="PS50850"/>
    </source>
</evidence>
<keyword evidence="3" id="KW-1133">Transmembrane helix</keyword>
<dbReference type="Proteomes" id="UP000002729">
    <property type="component" value="Unassembled WGS sequence"/>
</dbReference>
<dbReference type="RefSeq" id="XP_009037016.1">
    <property type="nucleotide sequence ID" value="XM_009038768.1"/>
</dbReference>
<dbReference type="CDD" id="cd11296">
    <property type="entry name" value="O-FucT_like"/>
    <property type="match status" value="1"/>
</dbReference>
<dbReference type="InterPro" id="IPR020846">
    <property type="entry name" value="MFS_dom"/>
</dbReference>
<feature type="transmembrane region" description="Helical" evidence="3">
    <location>
        <begin position="756"/>
        <end position="780"/>
    </location>
</feature>
<dbReference type="InterPro" id="IPR011701">
    <property type="entry name" value="MFS"/>
</dbReference>
<feature type="signal peptide" evidence="4">
    <location>
        <begin position="1"/>
        <end position="15"/>
    </location>
</feature>
<dbReference type="SUPFAM" id="SSF88697">
    <property type="entry name" value="PUA domain-like"/>
    <property type="match status" value="1"/>
</dbReference>
<feature type="region of interest" description="Disordered" evidence="2">
    <location>
        <begin position="1179"/>
        <end position="1200"/>
    </location>
</feature>
<evidence type="ECO:0000256" key="3">
    <source>
        <dbReference type="SAM" id="Phobius"/>
    </source>
</evidence>
<gene>
    <name evidence="6" type="ORF">AURANDRAFT_64325</name>
</gene>
<dbReference type="Gene3D" id="1.20.1250.20">
    <property type="entry name" value="MFS general substrate transporter like domains"/>
    <property type="match status" value="1"/>
</dbReference>
<feature type="transmembrane region" description="Helical" evidence="3">
    <location>
        <begin position="532"/>
        <end position="554"/>
    </location>
</feature>
<dbReference type="Gene3D" id="2.30.130.40">
    <property type="entry name" value="LON domain-like"/>
    <property type="match status" value="1"/>
</dbReference>
<feature type="transmembrane region" description="Helical" evidence="3">
    <location>
        <begin position="500"/>
        <end position="520"/>
    </location>
</feature>
<sequence length="1692" mass="182379">MRALALLITIATSSALLPSTTRAPRSALRSAPPGGADLYNGEDDERNAQVAALKRSFYGVPAAPRAEASRSRVAVPSRSSFGLLEDVPLCRWSGALLPHSQLALNVWQPQYTHLFEELFATPEPWYYAHVRLPGGAANLNNPAYDFCALDCSAPRAGTLMRVASFRREADNRLSVVVQGVARCRRALPYARADVRLAPDGEALAHGASDAWPRAWAAAVEADEAWAAYEFGAPPTDPRAVPPLCQFSAAAAAPPPTPEPALDAAERAFAARPPPAAVDAAFRAARDAADAALLRRREAEVWVKLDALLAALRSRPETAGAVPVPSQLLGLLPRDEAWPGDFRLDGVAADLARRSAELPDDVDQADRRFVAARDNYPAHRRASRLSFAVFAVAGEAPAPQPSSSKAVQRFFAFICVSTLCRAFEAGICASMMPKIADSLRLSYVQEGVVASAPDYGIVPAGFLAILLFERVDAYPVLVLGNLLIGAVALWCAAFPSYGSLVTARAVGGLAWGCSMVHYPAWINAKGPAASKTMWLALSNVVLLGGILVGFAVGGACASKFPEVTWDALYGVEAAMMGAAGLAAATFHADLVQVVPRAGRKASADAGERSELLLGDAERPRKPRSPWAKCRSVLACRLFAWTVGAGSFVCGTVGFLLYFIAQVAEAQAPTWSPAARYGTISAVFVAAPIPGNLFGARYVQRTCGGYENFSKTHAFTIKCAFAGVVAIACMPIASFTSFDPAERPEVLPGAWRPVLFCSLVWVFLFAGAAPTAAINGIVLAAAPPDASVYASGIQFAVQNGAKLLVPLVGGAVIDAAGLLPGFDAVLLFSACGYLVCAIAAKRAADKHRPWAARDDADDAGDELDARGDFERFGKRLDEISARSPASPRDRDDTILEAAAPAQDLSLLSDAVVNELLREKGLSLDARIEFLCKRVAAPPVPQNAWHILDFVPLVNVLRAVFFKRVPAPDQVKDKMNMLCLVSALMLSASLEVSLAIQADDFDAILDRFAHEPYSNCHVDGPRRAAYMVNAINRYLMTSVTCNLSALVVCIGIYIVMDSIDETWDMAIMWRWTRAPVILVCMLVIWGSGDTVSAFKYRHFALIPNQFVEEKGSCSHTEWDPDFGTTKFPDARLFRDSWGNFENFYMSMCFFAISFSSICVSYGTFAATRDTKTMPEPSRKIVARQRTASGPRRDSGTADAPAGGNWFTARIGRARFGETVQTIDERLAYWTAPTGGQRTNSSTYLTFELDSGGWNNVRMGVETMLAIAHVTRRTLVLPPRERVYLLREPVDLRRWLRFAWPSVEVIDMAEFLRREGHRLGCAPPAEAAPALWAALRAAGRDPGWIPTRHCLVASETPDPIALAAFCGGRTPVRYADADAWLLHFPLLCCCPAPHSGECAWEARWRRWGAARRPPAVVLYTHVKKSDPVALGRRLPPSFAALHVRRGDFAHAANATAEDYYRAAAPLLAPGEAVYAATDADPSFLDAFRARGHAVTTRNDVRDVFDAAGLSEDMHGPAEQLVATLGRAFVGSEGSTFSNYVVRLRGYRGHGSSAFLERGGVGAAASDAWPYAPYWFREWSLAWDGGATRREDPAAAARRAAATRADAACRRRGQGFDVPRLRCQADGDAPGPAPPPLANCTPPSRVRSFPTPPPFVGYDYSGDECSCAYARGLSLCPAKKTGRARDRARHAAAPCAR</sequence>
<feature type="transmembrane region" description="Helical" evidence="3">
    <location>
        <begin position="717"/>
        <end position="736"/>
    </location>
</feature>
<evidence type="ECO:0000256" key="1">
    <source>
        <dbReference type="ARBA" id="ARBA00004141"/>
    </source>
</evidence>
<dbReference type="Pfam" id="PF07690">
    <property type="entry name" value="MFS_1"/>
    <property type="match status" value="1"/>
</dbReference>
<feature type="transmembrane region" description="Helical" evidence="3">
    <location>
        <begin position="1140"/>
        <end position="1161"/>
    </location>
</feature>
<feature type="transmembrane region" description="Helical" evidence="3">
    <location>
        <begin position="1031"/>
        <end position="1052"/>
    </location>
</feature>
<dbReference type="PANTHER" id="PTHR31469:SF8">
    <property type="entry name" value="OS07G0641000 PROTEIN"/>
    <property type="match status" value="1"/>
</dbReference>
<keyword evidence="4" id="KW-0732">Signal</keyword>
<reference evidence="6 7" key="1">
    <citation type="journal article" date="2011" name="Proc. Natl. Acad. Sci. U.S.A.">
        <title>Niche of harmful alga Aureococcus anophagefferens revealed through ecogenomics.</title>
        <authorList>
            <person name="Gobler C.J."/>
            <person name="Berry D.L."/>
            <person name="Dyhrman S.T."/>
            <person name="Wilhelm S.W."/>
            <person name="Salamov A."/>
            <person name="Lobanov A.V."/>
            <person name="Zhang Y."/>
            <person name="Collier J.L."/>
            <person name="Wurch L.L."/>
            <person name="Kustka A.B."/>
            <person name="Dill B.D."/>
            <person name="Shah M."/>
            <person name="VerBerkmoes N.C."/>
            <person name="Kuo A."/>
            <person name="Terry A."/>
            <person name="Pangilinan J."/>
            <person name="Lindquist E.A."/>
            <person name="Lucas S."/>
            <person name="Paulsen I.T."/>
            <person name="Hattenrath-Lehmann T.K."/>
            <person name="Talmage S.C."/>
            <person name="Walker E.A."/>
            <person name="Koch F."/>
            <person name="Burson A.M."/>
            <person name="Marcoval M.A."/>
            <person name="Tang Y.Z."/>
            <person name="Lecleir G.R."/>
            <person name="Coyne K.J."/>
            <person name="Berg G.M."/>
            <person name="Bertrand E.M."/>
            <person name="Saito M.A."/>
            <person name="Gladyshev V.N."/>
            <person name="Grigoriev I.V."/>
        </authorList>
    </citation>
    <scope>NUCLEOTIDE SEQUENCE [LARGE SCALE GENOMIC DNA]</scope>
    <source>
        <strain evidence="7">CCMP 1984</strain>
    </source>
</reference>
<dbReference type="OrthoDB" id="46467at2759"/>
<proteinExistence type="predicted"/>
<feature type="transmembrane region" description="Helical" evidence="3">
    <location>
        <begin position="678"/>
        <end position="697"/>
    </location>
</feature>
<dbReference type="PANTHER" id="PTHR31469">
    <property type="entry name" value="OS07G0633600 PROTEIN"/>
    <property type="match status" value="1"/>
</dbReference>
<dbReference type="EMBL" id="GL833128">
    <property type="protein sequence ID" value="EGB08290.1"/>
    <property type="molecule type" value="Genomic_DNA"/>
</dbReference>
<feature type="domain" description="Major facilitator superfamily (MFS) profile" evidence="5">
    <location>
        <begin position="409"/>
        <end position="846"/>
    </location>
</feature>
<keyword evidence="7" id="KW-1185">Reference proteome</keyword>